<dbReference type="Proteomes" id="UP000324222">
    <property type="component" value="Unassembled WGS sequence"/>
</dbReference>
<organism evidence="2 3">
    <name type="scientific">Portunus trituberculatus</name>
    <name type="common">Swimming crab</name>
    <name type="synonym">Neptunus trituberculatus</name>
    <dbReference type="NCBI Taxonomy" id="210409"/>
    <lineage>
        <taxon>Eukaryota</taxon>
        <taxon>Metazoa</taxon>
        <taxon>Ecdysozoa</taxon>
        <taxon>Arthropoda</taxon>
        <taxon>Crustacea</taxon>
        <taxon>Multicrustacea</taxon>
        <taxon>Malacostraca</taxon>
        <taxon>Eumalacostraca</taxon>
        <taxon>Eucarida</taxon>
        <taxon>Decapoda</taxon>
        <taxon>Pleocyemata</taxon>
        <taxon>Brachyura</taxon>
        <taxon>Eubrachyura</taxon>
        <taxon>Portunoidea</taxon>
        <taxon>Portunidae</taxon>
        <taxon>Portuninae</taxon>
        <taxon>Portunus</taxon>
    </lineage>
</organism>
<evidence type="ECO:0000313" key="3">
    <source>
        <dbReference type="Proteomes" id="UP000324222"/>
    </source>
</evidence>
<evidence type="ECO:0000256" key="1">
    <source>
        <dbReference type="SAM" id="MobiDB-lite"/>
    </source>
</evidence>
<feature type="region of interest" description="Disordered" evidence="1">
    <location>
        <begin position="46"/>
        <end position="70"/>
    </location>
</feature>
<name>A0A5B7I6Q1_PORTR</name>
<feature type="region of interest" description="Disordered" evidence="1">
    <location>
        <begin position="127"/>
        <end position="159"/>
    </location>
</feature>
<keyword evidence="3" id="KW-1185">Reference proteome</keyword>
<evidence type="ECO:0000313" key="2">
    <source>
        <dbReference type="EMBL" id="MPC77177.1"/>
    </source>
</evidence>
<dbReference type="AlphaFoldDB" id="A0A5B7I6Q1"/>
<dbReference type="EMBL" id="VSRR010045209">
    <property type="protein sequence ID" value="MPC77177.1"/>
    <property type="molecule type" value="Genomic_DNA"/>
</dbReference>
<gene>
    <name evidence="2" type="ORF">E2C01_071626</name>
</gene>
<reference evidence="2 3" key="1">
    <citation type="submission" date="2019-05" db="EMBL/GenBank/DDBJ databases">
        <title>Another draft genome of Portunus trituberculatus and its Hox gene families provides insights of decapod evolution.</title>
        <authorList>
            <person name="Jeong J.-H."/>
            <person name="Song I."/>
            <person name="Kim S."/>
            <person name="Choi T."/>
            <person name="Kim D."/>
            <person name="Ryu S."/>
            <person name="Kim W."/>
        </authorList>
    </citation>
    <scope>NUCLEOTIDE SEQUENCE [LARGE SCALE GENOMIC DNA]</scope>
    <source>
        <tissue evidence="2">Muscle</tissue>
    </source>
</reference>
<comment type="caution">
    <text evidence="2">The sequence shown here is derived from an EMBL/GenBank/DDBJ whole genome shotgun (WGS) entry which is preliminary data.</text>
</comment>
<protein>
    <submittedName>
        <fullName evidence="2">Uncharacterized protein</fullName>
    </submittedName>
</protein>
<accession>A0A5B7I6Q1</accession>
<feature type="compositionally biased region" description="Basic and acidic residues" evidence="1">
    <location>
        <begin position="135"/>
        <end position="144"/>
    </location>
</feature>
<feature type="compositionally biased region" description="Polar residues" evidence="1">
    <location>
        <begin position="145"/>
        <end position="156"/>
    </location>
</feature>
<sequence length="253" mass="27102">MSGQQELLRLCCVITPLGTRGGRVVVAGVGRGAGWPGVVGRKNCSGQRSYRIASGHDTDTEESNRSSDRLHSHRMLSVLRGTVRLRHHKPREENAWRKKAIPVGVTAGPAGCCEALGGLGTAEAATIRVKRRKERPPTGREKQEGQPSGGTATDSYTEAPARPAVWRNRRCYVCTGGGSRPRRGEARRGGATALQTHPRNPARSLFLCDCMCVREVKQCRVRRPACGSVPVCPCQGAASTGQALCGAWRGAPT</sequence>
<proteinExistence type="predicted"/>
<feature type="compositionally biased region" description="Basic and acidic residues" evidence="1">
    <location>
        <begin position="54"/>
        <end position="70"/>
    </location>
</feature>